<comment type="caution">
    <text evidence="2">The sequence shown here is derived from an EMBL/GenBank/DDBJ whole genome shotgun (WGS) entry which is preliminary data.</text>
</comment>
<proteinExistence type="predicted"/>
<dbReference type="Proteomes" id="UP000004095">
    <property type="component" value="Unassembled WGS sequence"/>
</dbReference>
<dbReference type="AlphaFoldDB" id="A1ZWG3"/>
<evidence type="ECO:0000313" key="2">
    <source>
        <dbReference type="EMBL" id="EAY25303.1"/>
    </source>
</evidence>
<reference evidence="2 3" key="1">
    <citation type="submission" date="2007-01" db="EMBL/GenBank/DDBJ databases">
        <authorList>
            <person name="Haygood M."/>
            <person name="Podell S."/>
            <person name="Anderson C."/>
            <person name="Hopkinson B."/>
            <person name="Roe K."/>
            <person name="Barbeau K."/>
            <person name="Gaasterland T."/>
            <person name="Ferriera S."/>
            <person name="Johnson J."/>
            <person name="Kravitz S."/>
            <person name="Beeson K."/>
            <person name="Sutton G."/>
            <person name="Rogers Y.-H."/>
            <person name="Friedman R."/>
            <person name="Frazier M."/>
            <person name="Venter J.C."/>
        </authorList>
    </citation>
    <scope>NUCLEOTIDE SEQUENCE [LARGE SCALE GENOMIC DNA]</scope>
    <source>
        <strain evidence="2 3">ATCC 23134</strain>
    </source>
</reference>
<organism evidence="2 3">
    <name type="scientific">Microscilla marina ATCC 23134</name>
    <dbReference type="NCBI Taxonomy" id="313606"/>
    <lineage>
        <taxon>Bacteria</taxon>
        <taxon>Pseudomonadati</taxon>
        <taxon>Bacteroidota</taxon>
        <taxon>Cytophagia</taxon>
        <taxon>Cytophagales</taxon>
        <taxon>Microscillaceae</taxon>
        <taxon>Microscilla</taxon>
    </lineage>
</organism>
<feature type="region of interest" description="Disordered" evidence="1">
    <location>
        <begin position="46"/>
        <end position="68"/>
    </location>
</feature>
<protein>
    <submittedName>
        <fullName evidence="2">Uncharacterized protein</fullName>
    </submittedName>
</protein>
<keyword evidence="3" id="KW-1185">Reference proteome</keyword>
<name>A1ZWG3_MICM2</name>
<accession>A1ZWG3</accession>
<evidence type="ECO:0000313" key="3">
    <source>
        <dbReference type="Proteomes" id="UP000004095"/>
    </source>
</evidence>
<evidence type="ECO:0000256" key="1">
    <source>
        <dbReference type="SAM" id="MobiDB-lite"/>
    </source>
</evidence>
<dbReference type="EMBL" id="AAWS01000051">
    <property type="protein sequence ID" value="EAY25303.1"/>
    <property type="molecule type" value="Genomic_DNA"/>
</dbReference>
<gene>
    <name evidence="2" type="ORF">M23134_02773</name>
</gene>
<sequence>MYAQEQAPLFKYHPAKKKKVATTASGKKAIAKKKVKLTLTERYRQKMSHLKNSKATPKSKARIRRKND</sequence>